<dbReference type="GO" id="GO:0005886">
    <property type="term" value="C:plasma membrane"/>
    <property type="evidence" value="ECO:0007669"/>
    <property type="project" value="UniProtKB-SubCell"/>
</dbReference>
<evidence type="ECO:0000259" key="11">
    <source>
        <dbReference type="PROSITE" id="PS50262"/>
    </source>
</evidence>
<feature type="transmembrane region" description="Helical" evidence="10">
    <location>
        <begin position="134"/>
        <end position="154"/>
    </location>
</feature>
<evidence type="ECO:0000313" key="12">
    <source>
        <dbReference type="EMBL" id="TMS36751.1"/>
    </source>
</evidence>
<reference evidence="12 13" key="2">
    <citation type="journal article" date="2019" name="G3 (Bethesda)">
        <title>Hybrid Assembly of the Genome of the Entomopathogenic Nematode Steinernema carpocapsae Identifies the X-Chromosome.</title>
        <authorList>
            <person name="Serra L."/>
            <person name="Macchietto M."/>
            <person name="Macias-Munoz A."/>
            <person name="McGill C.J."/>
            <person name="Rodriguez I.M."/>
            <person name="Rodriguez B."/>
            <person name="Murad R."/>
            <person name="Mortazavi A."/>
        </authorList>
    </citation>
    <scope>NUCLEOTIDE SEQUENCE [LARGE SCALE GENOMIC DNA]</scope>
    <source>
        <strain evidence="12 13">ALL</strain>
    </source>
</reference>
<evidence type="ECO:0000256" key="4">
    <source>
        <dbReference type="ARBA" id="ARBA00022989"/>
    </source>
</evidence>
<evidence type="ECO:0000256" key="2">
    <source>
        <dbReference type="ARBA" id="ARBA00022475"/>
    </source>
</evidence>
<dbReference type="InterPro" id="IPR017452">
    <property type="entry name" value="GPCR_Rhodpsn_7TM"/>
</dbReference>
<protein>
    <recommendedName>
        <fullName evidence="11">G-protein coupled receptors family 1 profile domain-containing protein</fullName>
    </recommendedName>
</protein>
<evidence type="ECO:0000256" key="7">
    <source>
        <dbReference type="ARBA" id="ARBA00023170"/>
    </source>
</evidence>
<dbReference type="PROSITE" id="PS50262">
    <property type="entry name" value="G_PROTEIN_RECEP_F1_2"/>
    <property type="match status" value="1"/>
</dbReference>
<evidence type="ECO:0000313" key="13">
    <source>
        <dbReference type="Proteomes" id="UP000298663"/>
    </source>
</evidence>
<feature type="transmembrane region" description="Helical" evidence="10">
    <location>
        <begin position="58"/>
        <end position="83"/>
    </location>
</feature>
<organism evidence="12 13">
    <name type="scientific">Steinernema carpocapsae</name>
    <name type="common">Entomopathogenic nematode</name>
    <dbReference type="NCBI Taxonomy" id="34508"/>
    <lineage>
        <taxon>Eukaryota</taxon>
        <taxon>Metazoa</taxon>
        <taxon>Ecdysozoa</taxon>
        <taxon>Nematoda</taxon>
        <taxon>Chromadorea</taxon>
        <taxon>Rhabditida</taxon>
        <taxon>Tylenchina</taxon>
        <taxon>Panagrolaimomorpha</taxon>
        <taxon>Strongyloidoidea</taxon>
        <taxon>Steinernematidae</taxon>
        <taxon>Steinernema</taxon>
    </lineage>
</organism>
<dbReference type="PANTHER" id="PTHR24229:SF40">
    <property type="entry name" value="ALLATOSTATIN C RECEPTOR 1-RELATED"/>
    <property type="match status" value="1"/>
</dbReference>
<dbReference type="Proteomes" id="UP000298663">
    <property type="component" value="Chromosome X"/>
</dbReference>
<feature type="transmembrane region" description="Helical" evidence="10">
    <location>
        <begin position="251"/>
        <end position="272"/>
    </location>
</feature>
<proteinExistence type="inferred from homology"/>
<gene>
    <name evidence="12" type="ORF">L596_003842</name>
</gene>
<dbReference type="STRING" id="34508.A0A4U8UTZ8"/>
<sequence length="376" mass="43489">MALNESIYEYYDEYEENEHYRMKAKIGGNIAWVIASVIGIPCNLLVIVLICRDRTVSNIVIINLAIADFLFLCGTPFLVVQSIKNEWIFGELVCKAFLSMNGINQFASSLFMGVLALDRYLAVCHAVGSTAYRTVRSAVILCAFAWIVVIIEMIPMMMHSELKSIRIAGQDENAVIMRCMMHWEDNADGTPSKESFFTRRVFTAYCFFLTYTLPMGGIFYCYGRIIVQMWGNHGHLFKHVSARKRRTQKKVTMMSVAIMLLYTICWMPFWLVQWAIDTEATWTANLSMLVTVSYVAYALQYINSAINPLFYIFLTDTSREKLCGPRKKRKRERQRPQAYLHLELDTIPPATQNPLTEEHFNRLKIPERIEEEQCYL</sequence>
<evidence type="ECO:0000256" key="6">
    <source>
        <dbReference type="ARBA" id="ARBA00023136"/>
    </source>
</evidence>
<accession>A0A4U8UTZ8</accession>
<evidence type="ECO:0000256" key="10">
    <source>
        <dbReference type="SAM" id="Phobius"/>
    </source>
</evidence>
<evidence type="ECO:0000256" key="1">
    <source>
        <dbReference type="ARBA" id="ARBA00004651"/>
    </source>
</evidence>
<keyword evidence="7 9" id="KW-0675">Receptor</keyword>
<feature type="transmembrane region" description="Helical" evidence="10">
    <location>
        <begin position="103"/>
        <end position="122"/>
    </location>
</feature>
<keyword evidence="8 9" id="KW-0807">Transducer</keyword>
<feature type="transmembrane region" description="Helical" evidence="10">
    <location>
        <begin position="202"/>
        <end position="222"/>
    </location>
</feature>
<dbReference type="PRINTS" id="PR00237">
    <property type="entry name" value="GPCRRHODOPSN"/>
</dbReference>
<dbReference type="PROSITE" id="PS00237">
    <property type="entry name" value="G_PROTEIN_RECEP_F1_1"/>
    <property type="match status" value="1"/>
</dbReference>
<dbReference type="EMBL" id="CM016762">
    <property type="protein sequence ID" value="TMS36751.1"/>
    <property type="molecule type" value="Genomic_DNA"/>
</dbReference>
<keyword evidence="4 10" id="KW-1133">Transmembrane helix</keyword>
<reference evidence="12 13" key="1">
    <citation type="journal article" date="2015" name="Genome Biol.">
        <title>Comparative genomics of Steinernema reveals deeply conserved gene regulatory networks.</title>
        <authorList>
            <person name="Dillman A.R."/>
            <person name="Macchietto M."/>
            <person name="Porter C.F."/>
            <person name="Rogers A."/>
            <person name="Williams B."/>
            <person name="Antoshechkin I."/>
            <person name="Lee M.M."/>
            <person name="Goodwin Z."/>
            <person name="Lu X."/>
            <person name="Lewis E.E."/>
            <person name="Goodrich-Blair H."/>
            <person name="Stock S.P."/>
            <person name="Adams B.J."/>
            <person name="Sternberg P.W."/>
            <person name="Mortazavi A."/>
        </authorList>
    </citation>
    <scope>NUCLEOTIDE SEQUENCE [LARGE SCALE GENOMIC DNA]</scope>
    <source>
        <strain evidence="12 13">ALL</strain>
    </source>
</reference>
<evidence type="ECO:0000256" key="3">
    <source>
        <dbReference type="ARBA" id="ARBA00022692"/>
    </source>
</evidence>
<evidence type="ECO:0000256" key="8">
    <source>
        <dbReference type="ARBA" id="ARBA00023224"/>
    </source>
</evidence>
<dbReference type="Pfam" id="PF00001">
    <property type="entry name" value="7tm_1"/>
    <property type="match status" value="1"/>
</dbReference>
<dbReference type="SUPFAM" id="SSF81321">
    <property type="entry name" value="Family A G protein-coupled receptor-like"/>
    <property type="match status" value="1"/>
</dbReference>
<dbReference type="Gene3D" id="1.20.1070.10">
    <property type="entry name" value="Rhodopsin 7-helix transmembrane proteins"/>
    <property type="match status" value="1"/>
</dbReference>
<keyword evidence="6 10" id="KW-0472">Membrane</keyword>
<feature type="domain" description="G-protein coupled receptors family 1 profile" evidence="11">
    <location>
        <begin position="39"/>
        <end position="311"/>
    </location>
</feature>
<feature type="transmembrane region" description="Helical" evidence="10">
    <location>
        <begin position="292"/>
        <end position="314"/>
    </location>
</feature>
<evidence type="ECO:0000256" key="9">
    <source>
        <dbReference type="RuleBase" id="RU000688"/>
    </source>
</evidence>
<feature type="transmembrane region" description="Helical" evidence="10">
    <location>
        <begin position="30"/>
        <end position="51"/>
    </location>
</feature>
<dbReference type="GO" id="GO:0004930">
    <property type="term" value="F:G protein-coupled receptor activity"/>
    <property type="evidence" value="ECO:0007669"/>
    <property type="project" value="UniProtKB-KW"/>
</dbReference>
<dbReference type="OrthoDB" id="6076970at2759"/>
<dbReference type="AlphaFoldDB" id="A0A4U8UTZ8"/>
<evidence type="ECO:0000256" key="5">
    <source>
        <dbReference type="ARBA" id="ARBA00023040"/>
    </source>
</evidence>
<dbReference type="GO" id="GO:0043005">
    <property type="term" value="C:neuron projection"/>
    <property type="evidence" value="ECO:0007669"/>
    <property type="project" value="TreeGrafter"/>
</dbReference>
<dbReference type="PANTHER" id="PTHR24229">
    <property type="entry name" value="NEUROPEPTIDES RECEPTOR"/>
    <property type="match status" value="1"/>
</dbReference>
<comment type="subcellular location">
    <subcellularLocation>
        <location evidence="1">Cell membrane</location>
        <topology evidence="1">Multi-pass membrane protein</topology>
    </subcellularLocation>
</comment>
<comment type="similarity">
    <text evidence="9">Belongs to the G-protein coupled receptor 1 family.</text>
</comment>
<keyword evidence="13" id="KW-1185">Reference proteome</keyword>
<keyword evidence="3 9" id="KW-0812">Transmembrane</keyword>
<keyword evidence="5 9" id="KW-0297">G-protein coupled receptor</keyword>
<comment type="caution">
    <text evidence="12">The sequence shown here is derived from an EMBL/GenBank/DDBJ whole genome shotgun (WGS) entry which is preliminary data.</text>
</comment>
<dbReference type="InterPro" id="IPR000276">
    <property type="entry name" value="GPCR_Rhodpsn"/>
</dbReference>
<dbReference type="GO" id="GO:0042277">
    <property type="term" value="F:peptide binding"/>
    <property type="evidence" value="ECO:0007669"/>
    <property type="project" value="TreeGrafter"/>
</dbReference>
<keyword evidence="2" id="KW-1003">Cell membrane</keyword>
<name>A0A4U8UTZ8_STECR</name>
<dbReference type="EMBL" id="AZBU02000001">
    <property type="protein sequence ID" value="TMS36751.1"/>
    <property type="molecule type" value="Genomic_DNA"/>
</dbReference>